<evidence type="ECO:0000313" key="2">
    <source>
        <dbReference type="EMBL" id="HHS30425.1"/>
    </source>
</evidence>
<evidence type="ECO:0000256" key="1">
    <source>
        <dbReference type="ARBA" id="ARBA00005806"/>
    </source>
</evidence>
<dbReference type="InterPro" id="IPR010327">
    <property type="entry name" value="FldB/FldC_alpha/beta"/>
</dbReference>
<proteinExistence type="inferred from homology"/>
<dbReference type="Pfam" id="PF06050">
    <property type="entry name" value="HGD-D"/>
    <property type="match status" value="1"/>
</dbReference>
<gene>
    <name evidence="2" type="ORF">ENV52_12080</name>
</gene>
<organism evidence="2">
    <name type="scientific">Desulfobacca acetoxidans</name>
    <dbReference type="NCBI Taxonomy" id="60893"/>
    <lineage>
        <taxon>Bacteria</taxon>
        <taxon>Pseudomonadati</taxon>
        <taxon>Thermodesulfobacteriota</taxon>
        <taxon>Desulfobaccia</taxon>
        <taxon>Desulfobaccales</taxon>
        <taxon>Desulfobaccaceae</taxon>
        <taxon>Desulfobacca</taxon>
    </lineage>
</organism>
<sequence length="336" mass="38510">MLSPAKLSPAPPRLGLTTTIPVEVVLAAGFIPVDLNNLFISAPDARQQVARAEAKGLPRTICAWVKGIYTSLMDHPEIQAVLVATQGDCSYTQALGELLEQEQREVLHFKFPYPRNRERLKQEIEALMARLETDWPAVARIRERLAPVRRLLRELDRLTWETGQVTGQENFQFLIASSDFDSDLEDYEARLTAQVQEAARRPARRGVVRLGLAGIPPIFSDLWGYLEELDAEVVFHEIPRQFSMPYDTPDLVEQYWRYTYPYDIGGRLADLAEAVRVRQLDGMIHYTQSFCFRQMFDRTMRERLPVPILTIEGDGPTRLDARTRLRLEAFVDVLRP</sequence>
<reference evidence="2" key="1">
    <citation type="journal article" date="2020" name="mSystems">
        <title>Genome- and Community-Level Interaction Insights into Carbon Utilization and Element Cycling Functions of Hydrothermarchaeota in Hydrothermal Sediment.</title>
        <authorList>
            <person name="Zhou Z."/>
            <person name="Liu Y."/>
            <person name="Xu W."/>
            <person name="Pan J."/>
            <person name="Luo Z.H."/>
            <person name="Li M."/>
        </authorList>
    </citation>
    <scope>NUCLEOTIDE SEQUENCE [LARGE SCALE GENOMIC DNA]</scope>
    <source>
        <strain evidence="2">SpSt-767</strain>
    </source>
</reference>
<dbReference type="Gene3D" id="3.40.50.11900">
    <property type="match status" value="1"/>
</dbReference>
<dbReference type="AlphaFoldDB" id="A0A7V6A595"/>
<dbReference type="PANTHER" id="PTHR30548">
    <property type="entry name" value="2-HYDROXYGLUTARYL-COA DEHYDRATASE, D-COMPONENT-RELATED"/>
    <property type="match status" value="1"/>
</dbReference>
<comment type="similarity">
    <text evidence="1">Belongs to the FldB/FldC dehydratase alpha/beta subunit family.</text>
</comment>
<dbReference type="PANTHER" id="PTHR30548:SF3">
    <property type="entry name" value="2-HYDROXYACYL-COA DEHYDRATASE"/>
    <property type="match status" value="1"/>
</dbReference>
<accession>A0A7V6A595</accession>
<name>A0A7V6A595_9BACT</name>
<dbReference type="Gene3D" id="3.40.50.11890">
    <property type="match status" value="1"/>
</dbReference>
<dbReference type="EMBL" id="DTGR01000187">
    <property type="protein sequence ID" value="HHS30425.1"/>
    <property type="molecule type" value="Genomic_DNA"/>
</dbReference>
<protein>
    <submittedName>
        <fullName evidence="2">2-hydroxyacyl-CoA dehydratase</fullName>
    </submittedName>
</protein>
<comment type="caution">
    <text evidence="2">The sequence shown here is derived from an EMBL/GenBank/DDBJ whole genome shotgun (WGS) entry which is preliminary data.</text>
</comment>